<dbReference type="PANTHER" id="PTHR19277:SF125">
    <property type="entry name" value="B6"/>
    <property type="match status" value="1"/>
</dbReference>
<feature type="transmembrane region" description="Helical" evidence="11">
    <location>
        <begin position="824"/>
        <end position="845"/>
    </location>
</feature>
<accession>A0A553NPG3</accession>
<keyword evidence="14" id="KW-1185">Reference proteome</keyword>
<keyword evidence="11" id="KW-0812">Transmembrane</keyword>
<comment type="subcellular location">
    <subcellularLocation>
        <location evidence="2">Membrane</location>
        <topology evidence="2">Multi-pass membrane protein</topology>
    </subcellularLocation>
</comment>
<dbReference type="InterPro" id="IPR002172">
    <property type="entry name" value="LDrepeatLR_classA_rpt"/>
</dbReference>
<keyword evidence="6" id="KW-0106">Calcium</keyword>
<protein>
    <recommendedName>
        <fullName evidence="12">Pentraxin (PTX) domain-containing protein</fullName>
    </recommendedName>
</protein>
<keyword evidence="3" id="KW-0479">Metal-binding</keyword>
<dbReference type="AlphaFoldDB" id="A0A553NPG3"/>
<dbReference type="FunFam" id="4.10.400.10:FF:000034">
    <property type="entry name" value="Low-density lipoprotein receptor-related protein 2"/>
    <property type="match status" value="1"/>
</dbReference>
<evidence type="ECO:0000259" key="12">
    <source>
        <dbReference type="PROSITE" id="PS51828"/>
    </source>
</evidence>
<feature type="transmembrane region" description="Helical" evidence="11">
    <location>
        <begin position="714"/>
        <end position="731"/>
    </location>
</feature>
<dbReference type="PROSITE" id="PS50068">
    <property type="entry name" value="LDLRA_2"/>
    <property type="match status" value="1"/>
</dbReference>
<evidence type="ECO:0000256" key="6">
    <source>
        <dbReference type="ARBA" id="ARBA00022837"/>
    </source>
</evidence>
<dbReference type="InterPro" id="IPR013320">
    <property type="entry name" value="ConA-like_dom_sf"/>
</dbReference>
<dbReference type="Pfam" id="PF00057">
    <property type="entry name" value="Ldl_recept_a"/>
    <property type="match status" value="1"/>
</dbReference>
<feature type="disulfide bond" evidence="9">
    <location>
        <begin position="522"/>
        <end position="537"/>
    </location>
</feature>
<dbReference type="SUPFAM" id="SSF63712">
    <property type="entry name" value="Nicotinic receptor ligand binding domain-like"/>
    <property type="match status" value="1"/>
</dbReference>
<dbReference type="Gene3D" id="2.70.170.10">
    <property type="entry name" value="Neurotransmitter-gated ion-channel ligand-binding domain"/>
    <property type="match status" value="1"/>
</dbReference>
<keyword evidence="8" id="KW-0325">Glycoprotein</keyword>
<evidence type="ECO:0000256" key="10">
    <source>
        <dbReference type="PROSITE-ProRule" id="PRU01172"/>
    </source>
</evidence>
<feature type="transmembrane region" description="Helical" evidence="11">
    <location>
        <begin position="688"/>
        <end position="707"/>
    </location>
</feature>
<keyword evidence="4" id="KW-0732">Signal</keyword>
<evidence type="ECO:0000313" key="14">
    <source>
        <dbReference type="Proteomes" id="UP000318571"/>
    </source>
</evidence>
<dbReference type="GO" id="GO:0005230">
    <property type="term" value="F:extracellular ligand-gated monoatomic ion channel activity"/>
    <property type="evidence" value="ECO:0007669"/>
    <property type="project" value="InterPro"/>
</dbReference>
<evidence type="ECO:0000313" key="13">
    <source>
        <dbReference type="EMBL" id="TRY67315.1"/>
    </source>
</evidence>
<dbReference type="PROSITE" id="PS01209">
    <property type="entry name" value="LDLRA_1"/>
    <property type="match status" value="1"/>
</dbReference>
<feature type="domain" description="Pentraxin (PTX)" evidence="12">
    <location>
        <begin position="31"/>
        <end position="258"/>
    </location>
</feature>
<dbReference type="GO" id="GO:0016020">
    <property type="term" value="C:membrane"/>
    <property type="evidence" value="ECO:0007669"/>
    <property type="project" value="UniProtKB-SubCell"/>
</dbReference>
<dbReference type="SUPFAM" id="SSF49899">
    <property type="entry name" value="Concanavalin A-like lectins/glucanases"/>
    <property type="match status" value="1"/>
</dbReference>
<evidence type="ECO:0000256" key="5">
    <source>
        <dbReference type="ARBA" id="ARBA00022737"/>
    </source>
</evidence>
<dbReference type="SUPFAM" id="SSF57424">
    <property type="entry name" value="LDL receptor-like module"/>
    <property type="match status" value="1"/>
</dbReference>
<name>A0A553NPG3_TIGCA</name>
<dbReference type="GO" id="GO:0046872">
    <property type="term" value="F:metal ion binding"/>
    <property type="evidence" value="ECO:0007669"/>
    <property type="project" value="UniProtKB-KW"/>
</dbReference>
<comment type="cofactor">
    <cofactor evidence="1">
        <name>Ca(2+)</name>
        <dbReference type="ChEBI" id="CHEBI:29108"/>
    </cofactor>
</comment>
<dbReference type="EMBL" id="VCGU01000011">
    <property type="protein sequence ID" value="TRY67315.1"/>
    <property type="molecule type" value="Genomic_DNA"/>
</dbReference>
<dbReference type="PROSITE" id="PS51828">
    <property type="entry name" value="PTX_2"/>
    <property type="match status" value="1"/>
</dbReference>
<evidence type="ECO:0000256" key="9">
    <source>
        <dbReference type="PROSITE-ProRule" id="PRU00124"/>
    </source>
</evidence>
<dbReference type="InterPro" id="IPR038050">
    <property type="entry name" value="Neuro_actylchol_rec"/>
</dbReference>
<feature type="disulfide bond" evidence="9">
    <location>
        <begin position="510"/>
        <end position="528"/>
    </location>
</feature>
<comment type="caution">
    <text evidence="13">The sequence shown here is derived from an EMBL/GenBank/DDBJ whole genome shotgun (WGS) entry which is preliminary data.</text>
</comment>
<dbReference type="InterPro" id="IPR023415">
    <property type="entry name" value="LDLR_class-A_CS"/>
</dbReference>
<dbReference type="InterPro" id="IPR036055">
    <property type="entry name" value="LDL_receptor-like_sf"/>
</dbReference>
<feature type="disulfide bond" evidence="9">
    <location>
        <begin position="503"/>
        <end position="515"/>
    </location>
</feature>
<dbReference type="InterPro" id="IPR001759">
    <property type="entry name" value="PTX_dom"/>
</dbReference>
<dbReference type="Proteomes" id="UP000318571">
    <property type="component" value="Chromosome 4"/>
</dbReference>
<dbReference type="Pfam" id="PF00354">
    <property type="entry name" value="Pentaxin"/>
    <property type="match status" value="1"/>
</dbReference>
<evidence type="ECO:0000256" key="2">
    <source>
        <dbReference type="ARBA" id="ARBA00004141"/>
    </source>
</evidence>
<dbReference type="SMART" id="SM00192">
    <property type="entry name" value="LDLa"/>
    <property type="match status" value="1"/>
</dbReference>
<dbReference type="Gene3D" id="4.10.400.10">
    <property type="entry name" value="Low-density Lipoprotein Receptor"/>
    <property type="match status" value="1"/>
</dbReference>
<dbReference type="PANTHER" id="PTHR19277">
    <property type="entry name" value="PENTRAXIN"/>
    <property type="match status" value="1"/>
</dbReference>
<gene>
    <name evidence="13" type="ORF">TCAL_11764</name>
</gene>
<proteinExistence type="predicted"/>
<evidence type="ECO:0000256" key="3">
    <source>
        <dbReference type="ARBA" id="ARBA00022723"/>
    </source>
</evidence>
<keyword evidence="7 9" id="KW-1015">Disulfide bond</keyword>
<dbReference type="Gene3D" id="2.60.120.200">
    <property type="match status" value="1"/>
</dbReference>
<evidence type="ECO:0000256" key="1">
    <source>
        <dbReference type="ARBA" id="ARBA00001913"/>
    </source>
</evidence>
<evidence type="ECO:0000256" key="11">
    <source>
        <dbReference type="SAM" id="Phobius"/>
    </source>
</evidence>
<dbReference type="Gene3D" id="1.20.58.390">
    <property type="entry name" value="Neurotransmitter-gated ion-channel transmembrane domain"/>
    <property type="match status" value="1"/>
</dbReference>
<dbReference type="InterPro" id="IPR051360">
    <property type="entry name" value="Neuronal_Pentraxin_Related"/>
</dbReference>
<keyword evidence="5" id="KW-0677">Repeat</keyword>
<reference evidence="13 14" key="1">
    <citation type="journal article" date="2018" name="Nat. Ecol. Evol.">
        <title>Genomic signatures of mitonuclear coevolution across populations of Tigriopus californicus.</title>
        <authorList>
            <person name="Barreto F.S."/>
            <person name="Watson E.T."/>
            <person name="Lima T.G."/>
            <person name="Willett C.S."/>
            <person name="Edmands S."/>
            <person name="Li W."/>
            <person name="Burton R.S."/>
        </authorList>
    </citation>
    <scope>NUCLEOTIDE SEQUENCE [LARGE SCALE GENOMIC DNA]</scope>
    <source>
        <strain evidence="13 14">San Diego</strain>
    </source>
</reference>
<dbReference type="SMART" id="SM00159">
    <property type="entry name" value="PTX"/>
    <property type="match status" value="1"/>
</dbReference>
<dbReference type="InterPro" id="IPR036719">
    <property type="entry name" value="Neuro-gated_channel_TM_sf"/>
</dbReference>
<keyword evidence="11" id="KW-0472">Membrane</keyword>
<organism evidence="13 14">
    <name type="scientific">Tigriopus californicus</name>
    <name type="common">Marine copepod</name>
    <dbReference type="NCBI Taxonomy" id="6832"/>
    <lineage>
        <taxon>Eukaryota</taxon>
        <taxon>Metazoa</taxon>
        <taxon>Ecdysozoa</taxon>
        <taxon>Arthropoda</taxon>
        <taxon>Crustacea</taxon>
        <taxon>Multicrustacea</taxon>
        <taxon>Hexanauplia</taxon>
        <taxon>Copepoda</taxon>
        <taxon>Harpacticoida</taxon>
        <taxon>Harpacticidae</taxon>
        <taxon>Tigriopus</taxon>
    </lineage>
</organism>
<dbReference type="STRING" id="6832.A0A553NPG3"/>
<sequence length="857" mass="98001">MKYFLNMNEWRIIIGHCLILLSHFSPIRTEDLSVISFQKDGIFSASTVMIYKEDLSEDLFDLSVCLRVLFYRLRGSTNTLVSYATEANNNELTLLLVEINGEFNLEFCRGKYNTNECIRSKMDLFEFHRWFHICVTIVSRPQGDDTMSSIMILYVEGAWVNSAEKQIALSRFVPLRKGGTIALGQDQDWPGDGFDEKQSFSGSLTEFNLWNYALSPINISTMASCNSPEQGNVVQWFSLPQWNLSNVDLTLQDSTKLCAMNPLQNMFVIEDKVSNIELKRSCDVLNGKIDVPMTQNDLETSLVFQSNLLEALRAEMGGKRSNCIIKNTLNLFHLGQTMNSKREWINPYTQELVLNQSFLKNYEPLDDRSMCIYSRGTYLETTLCSNRAACGYCKLQTNTILRLKGLCFTAIFREDDFDTRFFVYGSKNGKPYFVGFMSSIIFFDDGYKMWRLQSLRDVGRYLLLKSTNPALLPFGRHLWVPNGNSTICNLEPNETLFLTLSVCSPDEFTCNSGACIPLRERCDTDIDCEDKSDEYGCSYLKLGDDYSQTSTPRPIDGGPLPIFINVSVLAFPAIDTVNLKFTSDFILNLRWKDSRITFQDLNAASLLNLLGKDDILRVCNLEFVIQGLPEQYVKLELDHKGVEFVGTRSLVEYDIQMEDIELKTIENKSAVAVRVIFRRRMEFHVTNTFLQTFILIGIGYMSLHFDVDNFSDRIMVTLTTMLVIATITASIQESLPKTSYYKLIDWWLLFSMNALVFTMAFHTGIAHLCYLAKQEASPELIQSGYRTKSAFPLPTKTNAKVNPFFKNGNFRHSLYYKRALKVNLWGKIGFVLLVLIFNTSFWIAALQEYGRAPADYL</sequence>
<dbReference type="InterPro" id="IPR036734">
    <property type="entry name" value="Neur_chan_lig-bd_sf"/>
</dbReference>
<keyword evidence="11" id="KW-1133">Transmembrane helix</keyword>
<comment type="caution">
    <text evidence="10">Lacks conserved residue(s) required for the propagation of feature annotation.</text>
</comment>
<evidence type="ECO:0000256" key="4">
    <source>
        <dbReference type="ARBA" id="ARBA00022729"/>
    </source>
</evidence>
<feature type="transmembrane region" description="Helical" evidence="11">
    <location>
        <begin position="746"/>
        <end position="772"/>
    </location>
</feature>
<dbReference type="SUPFAM" id="SSF90112">
    <property type="entry name" value="Neurotransmitter-gated ion-channel transmembrane pore"/>
    <property type="match status" value="1"/>
</dbReference>
<evidence type="ECO:0000256" key="7">
    <source>
        <dbReference type="ARBA" id="ARBA00023157"/>
    </source>
</evidence>
<dbReference type="CDD" id="cd00112">
    <property type="entry name" value="LDLa"/>
    <property type="match status" value="1"/>
</dbReference>
<evidence type="ECO:0000256" key="8">
    <source>
        <dbReference type="ARBA" id="ARBA00023180"/>
    </source>
</evidence>